<feature type="transmembrane region" description="Helical" evidence="1">
    <location>
        <begin position="36"/>
        <end position="55"/>
    </location>
</feature>
<keyword evidence="1" id="KW-1133">Transmembrane helix</keyword>
<dbReference type="EMBL" id="MU001639">
    <property type="protein sequence ID" value="KAF2480488.1"/>
    <property type="molecule type" value="Genomic_DNA"/>
</dbReference>
<gene>
    <name evidence="2" type="ORF">BDY17DRAFT_301869</name>
</gene>
<protein>
    <submittedName>
        <fullName evidence="2">Uncharacterized protein</fullName>
    </submittedName>
</protein>
<dbReference type="Proteomes" id="UP000799767">
    <property type="component" value="Unassembled WGS sequence"/>
</dbReference>
<evidence type="ECO:0000313" key="3">
    <source>
        <dbReference type="Proteomes" id="UP000799767"/>
    </source>
</evidence>
<feature type="transmembrane region" description="Helical" evidence="1">
    <location>
        <begin position="12"/>
        <end position="30"/>
    </location>
</feature>
<accession>A0A6A6PK79</accession>
<proteinExistence type="predicted"/>
<keyword evidence="1" id="KW-0472">Membrane</keyword>
<keyword evidence="1" id="KW-0812">Transmembrane</keyword>
<sequence length="84" mass="9496">MQLTSTQFLRAFFLLVSIPSLAAGYAAYYYSEYATVGVVVFTAWNAIGIYCSRYLKVVKDPDPREKYRVENEVDEAIAKDEGLV</sequence>
<reference evidence="2" key="1">
    <citation type="journal article" date="2020" name="Stud. Mycol.">
        <title>101 Dothideomycetes genomes: a test case for predicting lifestyles and emergence of pathogens.</title>
        <authorList>
            <person name="Haridas S."/>
            <person name="Albert R."/>
            <person name="Binder M."/>
            <person name="Bloem J."/>
            <person name="Labutti K."/>
            <person name="Salamov A."/>
            <person name="Andreopoulos B."/>
            <person name="Baker S."/>
            <person name="Barry K."/>
            <person name="Bills G."/>
            <person name="Bluhm B."/>
            <person name="Cannon C."/>
            <person name="Castanera R."/>
            <person name="Culley D."/>
            <person name="Daum C."/>
            <person name="Ezra D."/>
            <person name="Gonzalez J."/>
            <person name="Henrissat B."/>
            <person name="Kuo A."/>
            <person name="Liang C."/>
            <person name="Lipzen A."/>
            <person name="Lutzoni F."/>
            <person name="Magnuson J."/>
            <person name="Mondo S."/>
            <person name="Nolan M."/>
            <person name="Ohm R."/>
            <person name="Pangilinan J."/>
            <person name="Park H.-J."/>
            <person name="Ramirez L."/>
            <person name="Alfaro M."/>
            <person name="Sun H."/>
            <person name="Tritt A."/>
            <person name="Yoshinaga Y."/>
            <person name="Zwiers L.-H."/>
            <person name="Turgeon B."/>
            <person name="Goodwin S."/>
            <person name="Spatafora J."/>
            <person name="Crous P."/>
            <person name="Grigoriev I."/>
        </authorList>
    </citation>
    <scope>NUCLEOTIDE SEQUENCE</scope>
    <source>
        <strain evidence="2">CBS 113389</strain>
    </source>
</reference>
<dbReference type="AlphaFoldDB" id="A0A6A6PK79"/>
<dbReference type="RefSeq" id="XP_033587058.1">
    <property type="nucleotide sequence ID" value="XM_033734317.1"/>
</dbReference>
<dbReference type="GeneID" id="54475319"/>
<evidence type="ECO:0000313" key="2">
    <source>
        <dbReference type="EMBL" id="KAF2480488.1"/>
    </source>
</evidence>
<organism evidence="2 3">
    <name type="scientific">Neohortaea acidophila</name>
    <dbReference type="NCBI Taxonomy" id="245834"/>
    <lineage>
        <taxon>Eukaryota</taxon>
        <taxon>Fungi</taxon>
        <taxon>Dikarya</taxon>
        <taxon>Ascomycota</taxon>
        <taxon>Pezizomycotina</taxon>
        <taxon>Dothideomycetes</taxon>
        <taxon>Dothideomycetidae</taxon>
        <taxon>Mycosphaerellales</taxon>
        <taxon>Teratosphaeriaceae</taxon>
        <taxon>Neohortaea</taxon>
    </lineage>
</organism>
<keyword evidence="3" id="KW-1185">Reference proteome</keyword>
<evidence type="ECO:0000256" key="1">
    <source>
        <dbReference type="SAM" id="Phobius"/>
    </source>
</evidence>
<name>A0A6A6PK79_9PEZI</name>